<accession>A0A1L9RK52</accession>
<dbReference type="EMBL" id="KV878212">
    <property type="protein sequence ID" value="OJJ35310.1"/>
    <property type="molecule type" value="Genomic_DNA"/>
</dbReference>
<dbReference type="RefSeq" id="XP_040688986.1">
    <property type="nucleotide sequence ID" value="XM_040835334.1"/>
</dbReference>
<dbReference type="AlphaFoldDB" id="A0A1L9RK52"/>
<keyword evidence="3" id="KW-1185">Reference proteome</keyword>
<sequence>MATPQFAFDRRPVHALADCHDARYGFLEIFDILRVKVVCICCAWVVFVWVGIAGISGIQSETVFPFLSTDDWFLIVDRNVNSRNRFRVSKKV</sequence>
<name>A0A1L9RK52_ASPWE</name>
<dbReference type="GeneID" id="63751182"/>
<dbReference type="Proteomes" id="UP000184383">
    <property type="component" value="Unassembled WGS sequence"/>
</dbReference>
<reference evidence="3" key="1">
    <citation type="journal article" date="2017" name="Genome Biol.">
        <title>Comparative genomics reveals high biological diversity and specific adaptations in the industrially and medically important fungal genus Aspergillus.</title>
        <authorList>
            <person name="de Vries R.P."/>
            <person name="Riley R."/>
            <person name="Wiebenga A."/>
            <person name="Aguilar-Osorio G."/>
            <person name="Amillis S."/>
            <person name="Uchima C.A."/>
            <person name="Anderluh G."/>
            <person name="Asadollahi M."/>
            <person name="Askin M."/>
            <person name="Barry K."/>
            <person name="Battaglia E."/>
            <person name="Bayram O."/>
            <person name="Benocci T."/>
            <person name="Braus-Stromeyer S.A."/>
            <person name="Caldana C."/>
            <person name="Canovas D."/>
            <person name="Cerqueira G.C."/>
            <person name="Chen F."/>
            <person name="Chen W."/>
            <person name="Choi C."/>
            <person name="Clum A."/>
            <person name="Dos Santos R.A."/>
            <person name="Damasio A.R."/>
            <person name="Diallinas G."/>
            <person name="Emri T."/>
            <person name="Fekete E."/>
            <person name="Flipphi M."/>
            <person name="Freyberg S."/>
            <person name="Gallo A."/>
            <person name="Gournas C."/>
            <person name="Habgood R."/>
            <person name="Hainaut M."/>
            <person name="Harispe M.L."/>
            <person name="Henrissat B."/>
            <person name="Hilden K.S."/>
            <person name="Hope R."/>
            <person name="Hossain A."/>
            <person name="Karabika E."/>
            <person name="Karaffa L."/>
            <person name="Karanyi Z."/>
            <person name="Krasevec N."/>
            <person name="Kuo A."/>
            <person name="Kusch H."/>
            <person name="LaButti K."/>
            <person name="Lagendijk E.L."/>
            <person name="Lapidus A."/>
            <person name="Levasseur A."/>
            <person name="Lindquist E."/>
            <person name="Lipzen A."/>
            <person name="Logrieco A.F."/>
            <person name="MacCabe A."/>
            <person name="Maekelae M.R."/>
            <person name="Malavazi I."/>
            <person name="Melin P."/>
            <person name="Meyer V."/>
            <person name="Mielnichuk N."/>
            <person name="Miskei M."/>
            <person name="Molnar A.P."/>
            <person name="Mule G."/>
            <person name="Ngan C.Y."/>
            <person name="Orejas M."/>
            <person name="Orosz E."/>
            <person name="Ouedraogo J.P."/>
            <person name="Overkamp K.M."/>
            <person name="Park H.-S."/>
            <person name="Perrone G."/>
            <person name="Piumi F."/>
            <person name="Punt P.J."/>
            <person name="Ram A.F."/>
            <person name="Ramon A."/>
            <person name="Rauscher S."/>
            <person name="Record E."/>
            <person name="Riano-Pachon D.M."/>
            <person name="Robert V."/>
            <person name="Roehrig J."/>
            <person name="Ruller R."/>
            <person name="Salamov A."/>
            <person name="Salih N.S."/>
            <person name="Samson R.A."/>
            <person name="Sandor E."/>
            <person name="Sanguinetti M."/>
            <person name="Schuetze T."/>
            <person name="Sepcic K."/>
            <person name="Shelest E."/>
            <person name="Sherlock G."/>
            <person name="Sophianopoulou V."/>
            <person name="Squina F.M."/>
            <person name="Sun H."/>
            <person name="Susca A."/>
            <person name="Todd R.B."/>
            <person name="Tsang A."/>
            <person name="Unkles S.E."/>
            <person name="van de Wiele N."/>
            <person name="van Rossen-Uffink D."/>
            <person name="Oliveira J.V."/>
            <person name="Vesth T.C."/>
            <person name="Visser J."/>
            <person name="Yu J.-H."/>
            <person name="Zhou M."/>
            <person name="Andersen M.R."/>
            <person name="Archer D.B."/>
            <person name="Baker S.E."/>
            <person name="Benoit I."/>
            <person name="Brakhage A.A."/>
            <person name="Braus G.H."/>
            <person name="Fischer R."/>
            <person name="Frisvad J.C."/>
            <person name="Goldman G.H."/>
            <person name="Houbraken J."/>
            <person name="Oakley B."/>
            <person name="Pocsi I."/>
            <person name="Scazzocchio C."/>
            <person name="Seiboth B."/>
            <person name="vanKuyk P.A."/>
            <person name="Wortman J."/>
            <person name="Dyer P.S."/>
            <person name="Grigoriev I.V."/>
        </authorList>
    </citation>
    <scope>NUCLEOTIDE SEQUENCE [LARGE SCALE GENOMIC DNA]</scope>
    <source>
        <strain evidence="3">DTO 134E9</strain>
    </source>
</reference>
<evidence type="ECO:0000313" key="2">
    <source>
        <dbReference type="EMBL" id="OJJ35310.1"/>
    </source>
</evidence>
<gene>
    <name evidence="2" type="ORF">ASPWEDRAFT_40518</name>
</gene>
<keyword evidence="1" id="KW-1133">Transmembrane helix</keyword>
<keyword evidence="1" id="KW-0472">Membrane</keyword>
<proteinExistence type="predicted"/>
<feature type="transmembrane region" description="Helical" evidence="1">
    <location>
        <begin position="37"/>
        <end position="58"/>
    </location>
</feature>
<dbReference type="VEuPathDB" id="FungiDB:ASPWEDRAFT_40518"/>
<protein>
    <submittedName>
        <fullName evidence="2">Uncharacterized protein</fullName>
    </submittedName>
</protein>
<evidence type="ECO:0000256" key="1">
    <source>
        <dbReference type="SAM" id="Phobius"/>
    </source>
</evidence>
<keyword evidence="1" id="KW-0812">Transmembrane</keyword>
<organism evidence="2 3">
    <name type="scientific">Aspergillus wentii DTO 134E9</name>
    <dbReference type="NCBI Taxonomy" id="1073089"/>
    <lineage>
        <taxon>Eukaryota</taxon>
        <taxon>Fungi</taxon>
        <taxon>Dikarya</taxon>
        <taxon>Ascomycota</taxon>
        <taxon>Pezizomycotina</taxon>
        <taxon>Eurotiomycetes</taxon>
        <taxon>Eurotiomycetidae</taxon>
        <taxon>Eurotiales</taxon>
        <taxon>Aspergillaceae</taxon>
        <taxon>Aspergillus</taxon>
        <taxon>Aspergillus subgen. Cremei</taxon>
    </lineage>
</organism>
<evidence type="ECO:0000313" key="3">
    <source>
        <dbReference type="Proteomes" id="UP000184383"/>
    </source>
</evidence>